<dbReference type="InterPro" id="IPR052155">
    <property type="entry name" value="Biofilm_reg_signaling"/>
</dbReference>
<dbReference type="AlphaFoldDB" id="A0A5P8P2V9"/>
<accession>A0A5P8P2V9</accession>
<evidence type="ECO:0000313" key="4">
    <source>
        <dbReference type="Proteomes" id="UP000326944"/>
    </source>
</evidence>
<evidence type="ECO:0000259" key="1">
    <source>
        <dbReference type="PROSITE" id="PS50883"/>
    </source>
</evidence>
<dbReference type="InterPro" id="IPR029787">
    <property type="entry name" value="Nucleotide_cyclase"/>
</dbReference>
<dbReference type="NCBIfam" id="TIGR00254">
    <property type="entry name" value="GGDEF"/>
    <property type="match status" value="1"/>
</dbReference>
<dbReference type="GO" id="GO:0003824">
    <property type="term" value="F:catalytic activity"/>
    <property type="evidence" value="ECO:0007669"/>
    <property type="project" value="UniProtKB-ARBA"/>
</dbReference>
<dbReference type="EMBL" id="CP043617">
    <property type="protein sequence ID" value="QFR50068.1"/>
    <property type="molecule type" value="Genomic_DNA"/>
</dbReference>
<dbReference type="SUPFAM" id="SSF55781">
    <property type="entry name" value="GAF domain-like"/>
    <property type="match status" value="1"/>
</dbReference>
<dbReference type="SUPFAM" id="SSF141868">
    <property type="entry name" value="EAL domain-like"/>
    <property type="match status" value="1"/>
</dbReference>
<dbReference type="PROSITE" id="PS50883">
    <property type="entry name" value="EAL"/>
    <property type="match status" value="1"/>
</dbReference>
<dbReference type="SUPFAM" id="SSF55073">
    <property type="entry name" value="Nucleotide cyclase"/>
    <property type="match status" value="1"/>
</dbReference>
<dbReference type="PROSITE" id="PS50887">
    <property type="entry name" value="GGDEF"/>
    <property type="match status" value="1"/>
</dbReference>
<protein>
    <submittedName>
        <fullName evidence="3">EAL domain-containing protein</fullName>
    </submittedName>
</protein>
<dbReference type="Gene3D" id="3.30.70.270">
    <property type="match status" value="1"/>
</dbReference>
<dbReference type="FunFam" id="3.30.70.270:FF:000001">
    <property type="entry name" value="Diguanylate cyclase domain protein"/>
    <property type="match status" value="1"/>
</dbReference>
<dbReference type="InterPro" id="IPR043128">
    <property type="entry name" value="Rev_trsase/Diguanyl_cyclase"/>
</dbReference>
<evidence type="ECO:0000259" key="2">
    <source>
        <dbReference type="PROSITE" id="PS50887"/>
    </source>
</evidence>
<dbReference type="Gene3D" id="3.20.20.450">
    <property type="entry name" value="EAL domain"/>
    <property type="match status" value="1"/>
</dbReference>
<dbReference type="InterPro" id="IPR000160">
    <property type="entry name" value="GGDEF_dom"/>
</dbReference>
<dbReference type="InterPro" id="IPR035919">
    <property type="entry name" value="EAL_sf"/>
</dbReference>
<dbReference type="Proteomes" id="UP000326944">
    <property type="component" value="Chromosome"/>
</dbReference>
<dbReference type="CDD" id="cd01949">
    <property type="entry name" value="GGDEF"/>
    <property type="match status" value="1"/>
</dbReference>
<feature type="domain" description="EAL" evidence="1">
    <location>
        <begin position="349"/>
        <end position="605"/>
    </location>
</feature>
<name>A0A5P8P2V9_9BACT</name>
<sequence length="738" mass="84897">MSKDCNDKVLLKALSKLTTTFAPLKGEEYYESICRYIVENFGFEYSFVGKLDESSTGMNVVSGWAKDKPITTFHYNLKNTPCDNVIIYDYVVYPNEVSKNFPDDRLVQTMHIESYAGIVITNKDQEPIGIFVVIDTKPIKDKNLAESIIKLYSGFISSEMQRYTVEQNTNDLKNIAYYDPLTKLPNRLLITDRIRRAIANQKREKNIVAICLMDLDGFKDVNDSLGHDAGDYVLIEVSRRIENIIRPEDTIARLGGDEFVIVLGDISTPEDAAKVLLRVLHVVSAPYNFREKIINTISASIGVSIYPEDHVDDDTLIRHADQAMYKAKENGKNQFYFFDIKEHVKVRANFRALRKIEKAIDNGEFELYFQPKLSAHNLQINSMEVLSRWNHPILGILSPNEFLPLIENDELIYKFDEWVIRESFLAIKKLKKKNLDVSLSVNISPKKFQQTTFVEKIKQIASEVNIDHSYFNDIEFEITENSALESINHTNDIIYELNKMGISFSLDDFGTGYSSLTHLKELNINSIKIDKSFIFDMLHNSEDMAIVNAIISLAKVFQIEVVAEGAESIEQLLMLLDFGCDSVQGYTIAKPMSFDNLVVYLENYIPDPRLKIVSKNLPRRGDFELLLAQSNHKYWIQLVIDSINRQSLEDAPHLSHESCRLGKWLKNNGKKYFSKFESFNELKTIHKKIHKEVNLIIDLLEKNGYDNQEEYIGKITNLKNDLITVIEKLKQEYSQKRG</sequence>
<evidence type="ECO:0000313" key="3">
    <source>
        <dbReference type="EMBL" id="QFR50068.1"/>
    </source>
</evidence>
<organism evidence="3 4">
    <name type="scientific">Sulfurimonas lithotrophica</name>
    <dbReference type="NCBI Taxonomy" id="2590022"/>
    <lineage>
        <taxon>Bacteria</taxon>
        <taxon>Pseudomonadati</taxon>
        <taxon>Campylobacterota</taxon>
        <taxon>Epsilonproteobacteria</taxon>
        <taxon>Campylobacterales</taxon>
        <taxon>Sulfurimonadaceae</taxon>
        <taxon>Sulfurimonas</taxon>
    </lineage>
</organism>
<dbReference type="Pfam" id="PF00563">
    <property type="entry name" value="EAL"/>
    <property type="match status" value="1"/>
</dbReference>
<dbReference type="InterPro" id="IPR001633">
    <property type="entry name" value="EAL_dom"/>
</dbReference>
<dbReference type="KEGG" id="sulg:FJR48_10165"/>
<gene>
    <name evidence="3" type="ORF">FJR48_10165</name>
</gene>
<keyword evidence="4" id="KW-1185">Reference proteome</keyword>
<dbReference type="RefSeq" id="WP_152308016.1">
    <property type="nucleotide sequence ID" value="NZ_CP043617.1"/>
</dbReference>
<dbReference type="PANTHER" id="PTHR44757:SF2">
    <property type="entry name" value="BIOFILM ARCHITECTURE MAINTENANCE PROTEIN MBAA"/>
    <property type="match status" value="1"/>
</dbReference>
<dbReference type="SMART" id="SM00052">
    <property type="entry name" value="EAL"/>
    <property type="match status" value="1"/>
</dbReference>
<dbReference type="InterPro" id="IPR025991">
    <property type="entry name" value="Chemoreceptor_zinc-bind_dom"/>
</dbReference>
<dbReference type="PANTHER" id="PTHR44757">
    <property type="entry name" value="DIGUANYLATE CYCLASE DGCP"/>
    <property type="match status" value="1"/>
</dbReference>
<dbReference type="Gene3D" id="1.20.120.30">
    <property type="entry name" value="Aspartate receptor, ligand-binding domain"/>
    <property type="match status" value="1"/>
</dbReference>
<dbReference type="Pfam" id="PF00990">
    <property type="entry name" value="GGDEF"/>
    <property type="match status" value="1"/>
</dbReference>
<dbReference type="Pfam" id="PF13682">
    <property type="entry name" value="CZB"/>
    <property type="match status" value="1"/>
</dbReference>
<dbReference type="SMART" id="SM00267">
    <property type="entry name" value="GGDEF"/>
    <property type="match status" value="1"/>
</dbReference>
<feature type="domain" description="GGDEF" evidence="2">
    <location>
        <begin position="206"/>
        <end position="340"/>
    </location>
</feature>
<proteinExistence type="predicted"/>
<dbReference type="CDD" id="cd01948">
    <property type="entry name" value="EAL"/>
    <property type="match status" value="1"/>
</dbReference>
<reference evidence="3 4" key="1">
    <citation type="submission" date="2019-09" db="EMBL/GenBank/DDBJ databases">
        <title>Sulfurimonas gotlandica sp. nov., a chemoautotrophic and psychrotolerant epsilonproteobacterium isolated from a pelagic redoxcline, and an emended description of the genus Sulfurimonas.</title>
        <authorList>
            <person name="Wang S."/>
            <person name="Jiang L."/>
            <person name="Shao S."/>
        </authorList>
    </citation>
    <scope>NUCLEOTIDE SEQUENCE [LARGE SCALE GENOMIC DNA]</scope>
    <source>
        <strain evidence="3 4">GYSZ_1</strain>
    </source>
</reference>
<dbReference type="OrthoDB" id="9774644at2"/>